<evidence type="ECO:0000313" key="4">
    <source>
        <dbReference type="Proteomes" id="UP001596201"/>
    </source>
</evidence>
<dbReference type="EMBL" id="JBHSKX010000001">
    <property type="protein sequence ID" value="MFC5366796.1"/>
    <property type="molecule type" value="Genomic_DNA"/>
</dbReference>
<gene>
    <name evidence="3" type="ORF">ACFPJ5_07575</name>
</gene>
<evidence type="ECO:0000313" key="3">
    <source>
        <dbReference type="EMBL" id="MFC5366796.1"/>
    </source>
</evidence>
<dbReference type="EC" id="2.4.-.-" evidence="3"/>
<comment type="caution">
    <text evidence="3">The sequence shown here is derived from an EMBL/GenBank/DDBJ whole genome shotgun (WGS) entry which is preliminary data.</text>
</comment>
<dbReference type="InterPro" id="IPR028098">
    <property type="entry name" value="Glyco_trans_4-like_N"/>
</dbReference>
<dbReference type="Pfam" id="PF13439">
    <property type="entry name" value="Glyco_transf_4"/>
    <property type="match status" value="1"/>
</dbReference>
<keyword evidence="3" id="KW-0328">Glycosyltransferase</keyword>
<name>A0ABD5R9V7_9EURY</name>
<dbReference type="Gene3D" id="3.40.50.2000">
    <property type="entry name" value="Glycogen Phosphorylase B"/>
    <property type="match status" value="2"/>
</dbReference>
<dbReference type="InterPro" id="IPR001296">
    <property type="entry name" value="Glyco_trans_1"/>
</dbReference>
<dbReference type="PANTHER" id="PTHR12526:SF630">
    <property type="entry name" value="GLYCOSYLTRANSFERASE"/>
    <property type="match status" value="1"/>
</dbReference>
<sequence length="352" mass="38960">MRVAFVSPWTTHRRETPVTRRTRHTARLLAERGHDVTVLCARWWEGHLPAFTHEGVEYRAVTRDDSAGRFGSRLPVALARVDPDVIQVVANPATLVVTAGVAGTLLRTPVVADWWADDDDASGRARRLAVRAVDGVVTPSRTVKTQIREHGAAEASVRVVPDPVDYDLIRESPVDDRADVVYARDLDDDANVESFLLALAELRDRDWRAAVIGDGPARADAEQTARDLRIDDRVEFLGDLPIEERVPILKGAHVFAQTATREAFATNLLWALACGCVGIVEYQAGSSAHELVEGRDRGYRVTSPQELADEIVAASDVPHSTVGEAFTDYDEFPVLEQYLDCYRDVLDERGLF</sequence>
<dbReference type="RefSeq" id="WP_227227868.1">
    <property type="nucleotide sequence ID" value="NZ_JAJCVJ010000001.1"/>
</dbReference>
<dbReference type="PANTHER" id="PTHR12526">
    <property type="entry name" value="GLYCOSYLTRANSFERASE"/>
    <property type="match status" value="1"/>
</dbReference>
<evidence type="ECO:0000259" key="2">
    <source>
        <dbReference type="Pfam" id="PF13439"/>
    </source>
</evidence>
<proteinExistence type="predicted"/>
<dbReference type="GO" id="GO:0016757">
    <property type="term" value="F:glycosyltransferase activity"/>
    <property type="evidence" value="ECO:0007669"/>
    <property type="project" value="UniProtKB-KW"/>
</dbReference>
<organism evidence="3 4">
    <name type="scientific">Salinirubrum litoreum</name>
    <dbReference type="NCBI Taxonomy" id="1126234"/>
    <lineage>
        <taxon>Archaea</taxon>
        <taxon>Methanobacteriati</taxon>
        <taxon>Methanobacteriota</taxon>
        <taxon>Stenosarchaea group</taxon>
        <taxon>Halobacteria</taxon>
        <taxon>Halobacteriales</taxon>
        <taxon>Haloferacaceae</taxon>
        <taxon>Salinirubrum</taxon>
    </lineage>
</organism>
<reference evidence="3 4" key="1">
    <citation type="journal article" date="2019" name="Int. J. Syst. Evol. Microbiol.">
        <title>The Global Catalogue of Microorganisms (GCM) 10K type strain sequencing project: providing services to taxonomists for standard genome sequencing and annotation.</title>
        <authorList>
            <consortium name="The Broad Institute Genomics Platform"/>
            <consortium name="The Broad Institute Genome Sequencing Center for Infectious Disease"/>
            <person name="Wu L."/>
            <person name="Ma J."/>
        </authorList>
    </citation>
    <scope>NUCLEOTIDE SEQUENCE [LARGE SCALE GENOMIC DNA]</scope>
    <source>
        <strain evidence="3 4">CGMCC 1.12237</strain>
    </source>
</reference>
<evidence type="ECO:0000259" key="1">
    <source>
        <dbReference type="Pfam" id="PF00534"/>
    </source>
</evidence>
<dbReference type="Pfam" id="PF00534">
    <property type="entry name" value="Glycos_transf_1"/>
    <property type="match status" value="1"/>
</dbReference>
<dbReference type="Proteomes" id="UP001596201">
    <property type="component" value="Unassembled WGS sequence"/>
</dbReference>
<feature type="domain" description="Glycosyltransferase subfamily 4-like N-terminal" evidence="2">
    <location>
        <begin position="18"/>
        <end position="167"/>
    </location>
</feature>
<accession>A0ABD5R9V7</accession>
<dbReference type="AlphaFoldDB" id="A0ABD5R9V7"/>
<keyword evidence="3" id="KW-0808">Transferase</keyword>
<protein>
    <submittedName>
        <fullName evidence="3">Glycosyltransferase</fullName>
        <ecNumber evidence="3">2.4.-.-</ecNumber>
    </submittedName>
</protein>
<dbReference type="SUPFAM" id="SSF53756">
    <property type="entry name" value="UDP-Glycosyltransferase/glycogen phosphorylase"/>
    <property type="match status" value="1"/>
</dbReference>
<keyword evidence="4" id="KW-1185">Reference proteome</keyword>
<feature type="domain" description="Glycosyl transferase family 1" evidence="1">
    <location>
        <begin position="175"/>
        <end position="311"/>
    </location>
</feature>